<evidence type="ECO:0000313" key="3">
    <source>
        <dbReference type="Proteomes" id="UP000479241"/>
    </source>
</evidence>
<keyword evidence="1" id="KW-0732">Signal</keyword>
<feature type="signal peptide" evidence="1">
    <location>
        <begin position="1"/>
        <end position="27"/>
    </location>
</feature>
<sequence length="253" mass="27438">MPVRRPPAARLCAAALAALLLAGCSNGERRPGEPVTEDEAAVLAELLHRNHEEGGADFVVTVPFAEDAVLTLTGEIDFRRSEGRAEAVTVVDGEERDTRTLFFDRDELWFGDVPGLTEALDGDGAAAAAYLRRPLEADPADPQLLDVLVRVLLNLSARTADDPELFLDGPYRWHARQSVDGRPTVVYRLREDRTVAVDDGDQTLVQYRATLPQGDLELTVTLGEHGPRRVALPGAEETADVADHPRVAASFGV</sequence>
<dbReference type="EMBL" id="JAAGWG010000004">
    <property type="protein sequence ID" value="NEK84925.1"/>
    <property type="molecule type" value="Genomic_DNA"/>
</dbReference>
<accession>A0A6L9VYR0</accession>
<reference evidence="2 3" key="1">
    <citation type="submission" date="2019-12" db="EMBL/GenBank/DDBJ databases">
        <title>the WGS of Blastococcus saxobsidens 67B17.</title>
        <authorList>
            <person name="Jiang Z."/>
        </authorList>
    </citation>
    <scope>NUCLEOTIDE SEQUENCE [LARGE SCALE GENOMIC DNA]</scope>
    <source>
        <strain evidence="2 3">67B17</strain>
    </source>
</reference>
<organism evidence="2 3">
    <name type="scientific">Blastococcus saxobsidens</name>
    <dbReference type="NCBI Taxonomy" id="138336"/>
    <lineage>
        <taxon>Bacteria</taxon>
        <taxon>Bacillati</taxon>
        <taxon>Actinomycetota</taxon>
        <taxon>Actinomycetes</taxon>
        <taxon>Geodermatophilales</taxon>
        <taxon>Geodermatophilaceae</taxon>
        <taxon>Blastococcus</taxon>
    </lineage>
</organism>
<feature type="chain" id="PRO_5026821835" description="Lipoprotein" evidence="1">
    <location>
        <begin position="28"/>
        <end position="253"/>
    </location>
</feature>
<evidence type="ECO:0000313" key="2">
    <source>
        <dbReference type="EMBL" id="NEK84925.1"/>
    </source>
</evidence>
<name>A0A6L9VYR0_9ACTN</name>
<proteinExistence type="predicted"/>
<dbReference type="RefSeq" id="WP_163202423.1">
    <property type="nucleotide sequence ID" value="NZ_JAAGWG010000004.1"/>
</dbReference>
<comment type="caution">
    <text evidence="2">The sequence shown here is derived from an EMBL/GenBank/DDBJ whole genome shotgun (WGS) entry which is preliminary data.</text>
</comment>
<gene>
    <name evidence="2" type="ORF">GCU60_03985</name>
</gene>
<dbReference type="PROSITE" id="PS51257">
    <property type="entry name" value="PROKAR_LIPOPROTEIN"/>
    <property type="match status" value="1"/>
</dbReference>
<dbReference type="AlphaFoldDB" id="A0A6L9VYR0"/>
<evidence type="ECO:0000256" key="1">
    <source>
        <dbReference type="SAM" id="SignalP"/>
    </source>
</evidence>
<dbReference type="Proteomes" id="UP000479241">
    <property type="component" value="Unassembled WGS sequence"/>
</dbReference>
<evidence type="ECO:0008006" key="4">
    <source>
        <dbReference type="Google" id="ProtNLM"/>
    </source>
</evidence>
<protein>
    <recommendedName>
        <fullName evidence="4">Lipoprotein</fullName>
    </recommendedName>
</protein>